<dbReference type="PRINTS" id="PR00385">
    <property type="entry name" value="P450"/>
</dbReference>
<feature type="binding site" description="axial binding residue" evidence="5">
    <location>
        <position position="436"/>
    </location>
    <ligand>
        <name>heme</name>
        <dbReference type="ChEBI" id="CHEBI:30413"/>
    </ligand>
    <ligandPart>
        <name>Fe</name>
        <dbReference type="ChEBI" id="CHEBI:18248"/>
    </ligandPart>
</feature>
<keyword evidence="8" id="KW-1185">Reference proteome</keyword>
<sequence length="494" mass="55785">MEVMAETYVILPILLLLPLLLLFLLKYFNSAPLLPPGPNPWPILGNLLHMGKKPHITLSNFAQSYGPLISLKLGTQVLIVGSSPAVAMEILKTHDRILSARLVPHVSPVKSPELNHLSLGWAVECNDNWKFLRTICRTELFSGKAIESQACLRERKVMEMIEFLSRMEGKVVKIGDVVFATVFNMLSNVLMSRDFTRLEEESEEGKMKGLLRTIFEVVSTPNLADFYPIFGALDLQGLNKKSKELFMRICALWEPIIEERRERKTSKISRQEDFLDALLDNAFTNDQINHLTTELISAGTDTSTSTIEWAMAELIKNPESMNKVREELAREINHDFAKESHLPQLPYLQACVKETLRLHPPAPILIPHRALESCTVMNYAIPKNAQLVVNVWAIGRDPTIWVEPLKFNPGRFLTSALDFKGGDYEFVPFGAGRRICPGLSMAAKQVPLVLASLIHFFDWSLPLGISPNELDMTEKFALTLQREQPLLVIPKVRK</sequence>
<dbReference type="STRING" id="542762.A0A4S4EVN0"/>
<dbReference type="Gene3D" id="1.10.630.10">
    <property type="entry name" value="Cytochrome P450"/>
    <property type="match status" value="1"/>
</dbReference>
<dbReference type="Proteomes" id="UP000306102">
    <property type="component" value="Unassembled WGS sequence"/>
</dbReference>
<evidence type="ECO:0008006" key="9">
    <source>
        <dbReference type="Google" id="ProtNLM"/>
    </source>
</evidence>
<keyword evidence="6" id="KW-0503">Monooxygenase</keyword>
<dbReference type="CDD" id="cd11073">
    <property type="entry name" value="CYP76-like"/>
    <property type="match status" value="1"/>
</dbReference>
<gene>
    <name evidence="7" type="ORF">TEA_026637</name>
</gene>
<dbReference type="InterPro" id="IPR036396">
    <property type="entry name" value="Cyt_P450_sf"/>
</dbReference>
<dbReference type="PANTHER" id="PTHR47950">
    <property type="entry name" value="CYTOCHROME P450, FAMILY 76, SUBFAMILY C, POLYPEPTIDE 5-RELATED"/>
    <property type="match status" value="1"/>
</dbReference>
<comment type="similarity">
    <text evidence="1 6">Belongs to the cytochrome P450 family.</text>
</comment>
<dbReference type="GO" id="GO:0005506">
    <property type="term" value="F:iron ion binding"/>
    <property type="evidence" value="ECO:0007669"/>
    <property type="project" value="InterPro"/>
</dbReference>
<proteinExistence type="inferred from homology"/>
<reference evidence="7 8" key="1">
    <citation type="journal article" date="2018" name="Proc. Natl. Acad. Sci. U.S.A.">
        <title>Draft genome sequence of Camellia sinensis var. sinensis provides insights into the evolution of the tea genome and tea quality.</title>
        <authorList>
            <person name="Wei C."/>
            <person name="Yang H."/>
            <person name="Wang S."/>
            <person name="Zhao J."/>
            <person name="Liu C."/>
            <person name="Gao L."/>
            <person name="Xia E."/>
            <person name="Lu Y."/>
            <person name="Tai Y."/>
            <person name="She G."/>
            <person name="Sun J."/>
            <person name="Cao H."/>
            <person name="Tong W."/>
            <person name="Gao Q."/>
            <person name="Li Y."/>
            <person name="Deng W."/>
            <person name="Jiang X."/>
            <person name="Wang W."/>
            <person name="Chen Q."/>
            <person name="Zhang S."/>
            <person name="Li H."/>
            <person name="Wu J."/>
            <person name="Wang P."/>
            <person name="Li P."/>
            <person name="Shi C."/>
            <person name="Zheng F."/>
            <person name="Jian J."/>
            <person name="Huang B."/>
            <person name="Shan D."/>
            <person name="Shi M."/>
            <person name="Fang C."/>
            <person name="Yue Y."/>
            <person name="Li F."/>
            <person name="Li D."/>
            <person name="Wei S."/>
            <person name="Han B."/>
            <person name="Jiang C."/>
            <person name="Yin Y."/>
            <person name="Xia T."/>
            <person name="Zhang Z."/>
            <person name="Bennetzen J.L."/>
            <person name="Zhao S."/>
            <person name="Wan X."/>
        </authorList>
    </citation>
    <scope>NUCLEOTIDE SEQUENCE [LARGE SCALE GENOMIC DNA]</scope>
    <source>
        <strain evidence="8">cv. Shuchazao</strain>
        <tissue evidence="7">Leaf</tissue>
    </source>
</reference>
<evidence type="ECO:0000256" key="5">
    <source>
        <dbReference type="PIRSR" id="PIRSR602401-1"/>
    </source>
</evidence>
<dbReference type="SUPFAM" id="SSF48264">
    <property type="entry name" value="Cytochrome P450"/>
    <property type="match status" value="1"/>
</dbReference>
<accession>A0A4S4EVN0</accession>
<keyword evidence="4 5" id="KW-0408">Iron</keyword>
<dbReference type="PROSITE" id="PS00086">
    <property type="entry name" value="CYTOCHROME_P450"/>
    <property type="match status" value="1"/>
</dbReference>
<comment type="caution">
    <text evidence="7">The sequence shown here is derived from an EMBL/GenBank/DDBJ whole genome shotgun (WGS) entry which is preliminary data.</text>
</comment>
<dbReference type="InterPro" id="IPR001128">
    <property type="entry name" value="Cyt_P450"/>
</dbReference>
<protein>
    <recommendedName>
        <fullName evidence="9">(S)-N-methylcoclaurine 3'-hydroxylase isozyme 2</fullName>
    </recommendedName>
</protein>
<evidence type="ECO:0000313" key="8">
    <source>
        <dbReference type="Proteomes" id="UP000306102"/>
    </source>
</evidence>
<name>A0A4S4EVN0_CAMSN</name>
<evidence type="ECO:0000256" key="3">
    <source>
        <dbReference type="ARBA" id="ARBA00023002"/>
    </source>
</evidence>
<evidence type="ECO:0000256" key="1">
    <source>
        <dbReference type="ARBA" id="ARBA00010617"/>
    </source>
</evidence>
<dbReference type="PANTHER" id="PTHR47950:SF6">
    <property type="entry name" value="CYTOCHROME P450"/>
    <property type="match status" value="1"/>
</dbReference>
<evidence type="ECO:0000256" key="2">
    <source>
        <dbReference type="ARBA" id="ARBA00022723"/>
    </source>
</evidence>
<dbReference type="PRINTS" id="PR00463">
    <property type="entry name" value="EP450I"/>
</dbReference>
<dbReference type="EMBL" id="SDRB02001621">
    <property type="protein sequence ID" value="THG21023.1"/>
    <property type="molecule type" value="Genomic_DNA"/>
</dbReference>
<dbReference type="InterPro" id="IPR002401">
    <property type="entry name" value="Cyt_P450_E_grp-I"/>
</dbReference>
<dbReference type="GO" id="GO:0020037">
    <property type="term" value="F:heme binding"/>
    <property type="evidence" value="ECO:0007669"/>
    <property type="project" value="InterPro"/>
</dbReference>
<keyword evidence="5 6" id="KW-0349">Heme</keyword>
<evidence type="ECO:0000256" key="6">
    <source>
        <dbReference type="RuleBase" id="RU000461"/>
    </source>
</evidence>
<comment type="cofactor">
    <cofactor evidence="5">
        <name>heme</name>
        <dbReference type="ChEBI" id="CHEBI:30413"/>
    </cofactor>
</comment>
<keyword evidence="2 5" id="KW-0479">Metal-binding</keyword>
<organism evidence="7 8">
    <name type="scientific">Camellia sinensis var. sinensis</name>
    <name type="common">China tea</name>
    <dbReference type="NCBI Taxonomy" id="542762"/>
    <lineage>
        <taxon>Eukaryota</taxon>
        <taxon>Viridiplantae</taxon>
        <taxon>Streptophyta</taxon>
        <taxon>Embryophyta</taxon>
        <taxon>Tracheophyta</taxon>
        <taxon>Spermatophyta</taxon>
        <taxon>Magnoliopsida</taxon>
        <taxon>eudicotyledons</taxon>
        <taxon>Gunneridae</taxon>
        <taxon>Pentapetalae</taxon>
        <taxon>asterids</taxon>
        <taxon>Ericales</taxon>
        <taxon>Theaceae</taxon>
        <taxon>Camellia</taxon>
    </lineage>
</organism>
<dbReference type="InterPro" id="IPR017972">
    <property type="entry name" value="Cyt_P450_CS"/>
</dbReference>
<evidence type="ECO:0000313" key="7">
    <source>
        <dbReference type="EMBL" id="THG21023.1"/>
    </source>
</evidence>
<dbReference type="GO" id="GO:0004497">
    <property type="term" value="F:monooxygenase activity"/>
    <property type="evidence" value="ECO:0007669"/>
    <property type="project" value="UniProtKB-KW"/>
</dbReference>
<dbReference type="FunFam" id="1.10.630.10:FF:000007">
    <property type="entry name" value="Cytochrome P450 76C4"/>
    <property type="match status" value="1"/>
</dbReference>
<evidence type="ECO:0000256" key="4">
    <source>
        <dbReference type="ARBA" id="ARBA00023004"/>
    </source>
</evidence>
<dbReference type="GO" id="GO:0016705">
    <property type="term" value="F:oxidoreductase activity, acting on paired donors, with incorporation or reduction of molecular oxygen"/>
    <property type="evidence" value="ECO:0007669"/>
    <property type="project" value="InterPro"/>
</dbReference>
<dbReference type="AlphaFoldDB" id="A0A4S4EVN0"/>
<keyword evidence="3 6" id="KW-0560">Oxidoreductase</keyword>
<dbReference type="Pfam" id="PF00067">
    <property type="entry name" value="p450"/>
    <property type="match status" value="1"/>
</dbReference>